<dbReference type="InterPro" id="IPR006750">
    <property type="entry name" value="YdcZ"/>
</dbReference>
<organism evidence="2 3">
    <name type="scientific">Eubacterium album</name>
    <dbReference type="NCBI Taxonomy" id="2978477"/>
    <lineage>
        <taxon>Bacteria</taxon>
        <taxon>Bacillati</taxon>
        <taxon>Bacillota</taxon>
        <taxon>Clostridia</taxon>
        <taxon>Eubacteriales</taxon>
        <taxon>Eubacteriaceae</taxon>
        <taxon>Eubacterium</taxon>
    </lineage>
</organism>
<evidence type="ECO:0000313" key="3">
    <source>
        <dbReference type="Proteomes" id="UP001431199"/>
    </source>
</evidence>
<feature type="transmembrane region" description="Helical" evidence="1">
    <location>
        <begin position="65"/>
        <end position="83"/>
    </location>
</feature>
<protein>
    <submittedName>
        <fullName evidence="2">DMT family transporter</fullName>
    </submittedName>
</protein>
<sequence>MWGFIIALISGALMSIQGVFNTKVTESSSMWVANSWVQFTALIVCIIAWFVTGRESMTAIFNVEHKYMLLGGTIGAVITWTVIKSMDNLGPAQAVLIIVISQIVVAYLIEVFGIFGVEKVPFEWSKLVGVVLAVVGIFIFKK</sequence>
<keyword evidence="1" id="KW-0812">Transmembrane</keyword>
<accession>A0ABT2LZ60</accession>
<dbReference type="PANTHER" id="PTHR34821:SF3">
    <property type="entry name" value="MEMBRANE PROTEIN"/>
    <property type="match status" value="1"/>
</dbReference>
<reference evidence="2" key="1">
    <citation type="submission" date="2022-09" db="EMBL/GenBank/DDBJ databases">
        <title>Eubacterium sp. LFL-14 isolated from human feces.</title>
        <authorList>
            <person name="Liu F."/>
        </authorList>
    </citation>
    <scope>NUCLEOTIDE SEQUENCE</scope>
    <source>
        <strain evidence="2">LFL-14</strain>
    </source>
</reference>
<name>A0ABT2LZ60_9FIRM</name>
<keyword evidence="1" id="KW-0472">Membrane</keyword>
<dbReference type="Pfam" id="PF04657">
    <property type="entry name" value="DMT_YdcZ"/>
    <property type="match status" value="1"/>
</dbReference>
<feature type="transmembrane region" description="Helical" evidence="1">
    <location>
        <begin position="95"/>
        <end position="117"/>
    </location>
</feature>
<evidence type="ECO:0000256" key="1">
    <source>
        <dbReference type="SAM" id="Phobius"/>
    </source>
</evidence>
<evidence type="ECO:0000313" key="2">
    <source>
        <dbReference type="EMBL" id="MCT7398554.1"/>
    </source>
</evidence>
<gene>
    <name evidence="2" type="ORF">N5B56_05565</name>
</gene>
<feature type="transmembrane region" description="Helical" evidence="1">
    <location>
        <begin position="124"/>
        <end position="140"/>
    </location>
</feature>
<keyword evidence="3" id="KW-1185">Reference proteome</keyword>
<keyword evidence="1" id="KW-1133">Transmembrane helix</keyword>
<proteinExistence type="predicted"/>
<comment type="caution">
    <text evidence="2">The sequence shown here is derived from an EMBL/GenBank/DDBJ whole genome shotgun (WGS) entry which is preliminary data.</text>
</comment>
<feature type="transmembrane region" description="Helical" evidence="1">
    <location>
        <begin position="31"/>
        <end position="53"/>
    </location>
</feature>
<dbReference type="Proteomes" id="UP001431199">
    <property type="component" value="Unassembled WGS sequence"/>
</dbReference>
<dbReference type="EMBL" id="JAODBU010000004">
    <property type="protein sequence ID" value="MCT7398554.1"/>
    <property type="molecule type" value="Genomic_DNA"/>
</dbReference>
<dbReference type="PANTHER" id="PTHR34821">
    <property type="entry name" value="INNER MEMBRANE PROTEIN YDCZ"/>
    <property type="match status" value="1"/>
</dbReference>
<dbReference type="RefSeq" id="WP_022089372.1">
    <property type="nucleotide sequence ID" value="NZ_JAODBU010000004.1"/>
</dbReference>